<name>A0A9E7L4M6_9LILI</name>
<feature type="transmembrane region" description="Helical" evidence="12">
    <location>
        <begin position="182"/>
        <end position="203"/>
    </location>
</feature>
<dbReference type="Proteomes" id="UP001055439">
    <property type="component" value="Chromosome 9"/>
</dbReference>
<comment type="function">
    <text evidence="1">May function as sodium-coupled metabolite transporter across the chloroplast envelope.</text>
</comment>
<evidence type="ECO:0000256" key="3">
    <source>
        <dbReference type="ARBA" id="ARBA00004141"/>
    </source>
</evidence>
<dbReference type="InterPro" id="IPR006153">
    <property type="entry name" value="Cation/H_exchanger_TM"/>
</dbReference>
<feature type="transmembrane region" description="Helical" evidence="12">
    <location>
        <begin position="311"/>
        <end position="334"/>
    </location>
</feature>
<feature type="transmembrane region" description="Helical" evidence="12">
    <location>
        <begin position="277"/>
        <end position="299"/>
    </location>
</feature>
<dbReference type="Gene3D" id="1.20.1530.20">
    <property type="match status" value="1"/>
</dbReference>
<evidence type="ECO:0000256" key="8">
    <source>
        <dbReference type="ARBA" id="ARBA00022989"/>
    </source>
</evidence>
<dbReference type="GO" id="GO:0009941">
    <property type="term" value="C:chloroplast envelope"/>
    <property type="evidence" value="ECO:0007669"/>
    <property type="project" value="UniProtKB-SubCell"/>
</dbReference>
<evidence type="ECO:0000259" key="13">
    <source>
        <dbReference type="Pfam" id="PF00999"/>
    </source>
</evidence>
<reference evidence="16" key="1">
    <citation type="submission" date="2022-05" db="EMBL/GenBank/DDBJ databases">
        <title>The Musa troglodytarum L. genome provides insights into the mechanism of non-climacteric behaviour and enrichment of carotenoids.</title>
        <authorList>
            <person name="Wang J."/>
        </authorList>
    </citation>
    <scope>NUCLEOTIDE SEQUENCE</scope>
    <source>
        <tissue evidence="16">Leaf</tissue>
    </source>
</reference>
<dbReference type="PANTHER" id="PTHR32468">
    <property type="entry name" value="CATION/H + ANTIPORTER"/>
    <property type="match status" value="1"/>
</dbReference>
<feature type="domain" description="Cation/H(+) antiporter central" evidence="14">
    <location>
        <begin position="597"/>
        <end position="734"/>
    </location>
</feature>
<evidence type="ECO:0000259" key="14">
    <source>
        <dbReference type="Pfam" id="PF23256"/>
    </source>
</evidence>
<evidence type="ECO:0000256" key="9">
    <source>
        <dbReference type="ARBA" id="ARBA00023065"/>
    </source>
</evidence>
<feature type="transmembrane region" description="Helical" evidence="12">
    <location>
        <begin position="522"/>
        <end position="540"/>
    </location>
</feature>
<comment type="similarity">
    <text evidence="11">Belongs to the monovalent cation:proton antiporter 2 (CPA2) transporter (TC 2.A.37) family. CHX (TC 2.A.37.4) subfamily.</text>
</comment>
<dbReference type="Gene3D" id="3.40.50.12370">
    <property type="match status" value="1"/>
</dbReference>
<feature type="transmembrane region" description="Helical" evidence="12">
    <location>
        <begin position="431"/>
        <end position="448"/>
    </location>
</feature>
<evidence type="ECO:0000313" key="16">
    <source>
        <dbReference type="EMBL" id="URE45818.1"/>
    </source>
</evidence>
<keyword evidence="4" id="KW-0813">Transport</keyword>
<keyword evidence="9" id="KW-0406">Ion transport</keyword>
<dbReference type="GO" id="GO:1902600">
    <property type="term" value="P:proton transmembrane transport"/>
    <property type="evidence" value="ECO:0007669"/>
    <property type="project" value="InterPro"/>
</dbReference>
<keyword evidence="10 12" id="KW-0472">Membrane</keyword>
<sequence length="934" mass="101243">MCVVLVVEVGPRHGVAKVVGIGGGKQSIAWVVDLTKGPTYFVLTFDQIFVDPPHEIRKEDDGLPGRIIALLLVGTAKPTPPCFPSSSPSLSLSLSLNSPQAKQKDGDELADTVPHFREKQRLACPACVLRPDDGQQLRRLEGENPWFSIPLFLFQVILVVITTRITAFLLRPFRQHRYISDIIGGFVLGPSIMGRIPDFNIMIFPLRSLIILDTMSHLGLVYFIFTVGVEVEKNVIRRKGAKALAFAAGCMVPSFTIGSLSGIFIHRRLQEATNEAAFITFLGFTLSVNSFSVLARVLAEQKLVGSDIGRLALSSAMLSDICAWILLAFSIGLAQSEGDLLSSLWTVLSGMTLLLFSFAVLKPGVLWVQRRTPEGEDLDEIYACVLLVGVMVWAFVADALGTHAIFGAFVFGLSVPNGPLGEALIEKVEDFVAGILMPLFFVISGLRTDVYIKDPGSAGLLIIVVLAGAASKVASGAFLAATYKMPLHEGMSLGILMNTKGLVDVIILNIGRSKMILGNQSFTILVVMSVVVTTLVSPLLKAVVRPSKRLVFYKRRTIWWPNTDSELRLLTCVHVPRQVPGLIALLDIAHPTKRSPIFVYALHLIELTGRTSAILLNTAPADASPSGNQHAHSHGRIQAQSDHIFHAFESYDQYAGGVSIQFLTAISPYATMHEDVISAAEDRHAALILLPFHKHHTVDGGMRPNHPACRAINQSVLSAAPCSVGILVDRGLGSHRATRRITLLFFGGPDDREALALASRMAGHPAIDVTVLRFVHAARAHSQSGSPKTERVVTVAGEDEERDWRIDEECVGEFQERWGGGIAEYEERVVSNAEETVAVIRGVDGIQDMYVVGRGHGKESPLTAGLTDWSECPELGPIGDLLASPDFGTTASVLVLQQGKGGAPADTMMEPKGRVYMNKADHHRASKQIPGTRV</sequence>
<evidence type="ECO:0000256" key="4">
    <source>
        <dbReference type="ARBA" id="ARBA00022448"/>
    </source>
</evidence>
<dbReference type="GO" id="GO:0016020">
    <property type="term" value="C:membrane"/>
    <property type="evidence" value="ECO:0007669"/>
    <property type="project" value="UniProtKB-SubCell"/>
</dbReference>
<keyword evidence="8 12" id="KW-1133">Transmembrane helix</keyword>
<feature type="transmembrane region" description="Helical" evidence="12">
    <location>
        <begin position="381"/>
        <end position="411"/>
    </location>
</feature>
<feature type="transmembrane region" description="Helical" evidence="12">
    <location>
        <begin position="243"/>
        <end position="265"/>
    </location>
</feature>
<accession>A0A9E7L4M6</accession>
<evidence type="ECO:0000259" key="15">
    <source>
        <dbReference type="Pfam" id="PF23259"/>
    </source>
</evidence>
<dbReference type="Pfam" id="PF23259">
    <property type="entry name" value="CHX17_C"/>
    <property type="match status" value="1"/>
</dbReference>
<comment type="subcellular location">
    <subcellularLocation>
        <location evidence="3">Membrane</location>
        <topology evidence="3">Multi-pass membrane protein</topology>
    </subcellularLocation>
    <subcellularLocation>
        <location evidence="2">Plastid</location>
        <location evidence="2">Chloroplast envelope</location>
    </subcellularLocation>
</comment>
<protein>
    <recommendedName>
        <fullName evidence="18">Cation/H+ exchanger domain-containing protein</fullName>
    </recommendedName>
</protein>
<dbReference type="GO" id="GO:0012505">
    <property type="term" value="C:endomembrane system"/>
    <property type="evidence" value="ECO:0007669"/>
    <property type="project" value="TreeGrafter"/>
</dbReference>
<keyword evidence="5" id="KW-0633">Potassium transport</keyword>
<feature type="domain" description="Cation/H(+) antiporter C-terminal" evidence="15">
    <location>
        <begin position="741"/>
        <end position="901"/>
    </location>
</feature>
<evidence type="ECO:0000256" key="1">
    <source>
        <dbReference type="ARBA" id="ARBA00003198"/>
    </source>
</evidence>
<organism evidence="16 17">
    <name type="scientific">Musa troglodytarum</name>
    <name type="common">fe'i banana</name>
    <dbReference type="NCBI Taxonomy" id="320322"/>
    <lineage>
        <taxon>Eukaryota</taxon>
        <taxon>Viridiplantae</taxon>
        <taxon>Streptophyta</taxon>
        <taxon>Embryophyta</taxon>
        <taxon>Tracheophyta</taxon>
        <taxon>Spermatophyta</taxon>
        <taxon>Magnoliopsida</taxon>
        <taxon>Liliopsida</taxon>
        <taxon>Zingiberales</taxon>
        <taxon>Musaceae</taxon>
        <taxon>Musa</taxon>
    </lineage>
</organism>
<dbReference type="AlphaFoldDB" id="A0A9E7L4M6"/>
<feature type="transmembrane region" description="Helical" evidence="12">
    <location>
        <begin position="209"/>
        <end position="231"/>
    </location>
</feature>
<evidence type="ECO:0000256" key="10">
    <source>
        <dbReference type="ARBA" id="ARBA00023136"/>
    </source>
</evidence>
<keyword evidence="6 12" id="KW-0812">Transmembrane</keyword>
<dbReference type="InterPro" id="IPR038770">
    <property type="entry name" value="Na+/solute_symporter_sf"/>
</dbReference>
<evidence type="ECO:0000256" key="5">
    <source>
        <dbReference type="ARBA" id="ARBA00022538"/>
    </source>
</evidence>
<feature type="transmembrane region" description="Helical" evidence="12">
    <location>
        <begin position="460"/>
        <end position="481"/>
    </location>
</feature>
<dbReference type="InterPro" id="IPR057291">
    <property type="entry name" value="CHX17_2nd"/>
</dbReference>
<dbReference type="InterPro" id="IPR050794">
    <property type="entry name" value="CPA2_transporter"/>
</dbReference>
<evidence type="ECO:0000256" key="12">
    <source>
        <dbReference type="SAM" id="Phobius"/>
    </source>
</evidence>
<dbReference type="GO" id="GO:0006885">
    <property type="term" value="P:regulation of pH"/>
    <property type="evidence" value="ECO:0007669"/>
    <property type="project" value="TreeGrafter"/>
</dbReference>
<keyword evidence="17" id="KW-1185">Reference proteome</keyword>
<evidence type="ECO:0000256" key="6">
    <source>
        <dbReference type="ARBA" id="ARBA00022692"/>
    </source>
</evidence>
<dbReference type="EMBL" id="CP097511">
    <property type="protein sequence ID" value="URE45818.1"/>
    <property type="molecule type" value="Genomic_DNA"/>
</dbReference>
<feature type="transmembrane region" description="Helical" evidence="12">
    <location>
        <begin position="340"/>
        <end position="361"/>
    </location>
</feature>
<evidence type="ECO:0000256" key="2">
    <source>
        <dbReference type="ARBA" id="ARBA00004119"/>
    </source>
</evidence>
<dbReference type="GO" id="GO:0006813">
    <property type="term" value="P:potassium ion transport"/>
    <property type="evidence" value="ECO:0007669"/>
    <property type="project" value="UniProtKB-KW"/>
</dbReference>
<dbReference type="OrthoDB" id="2687058at2759"/>
<proteinExistence type="inferred from homology"/>
<keyword evidence="7" id="KW-0630">Potassium</keyword>
<feature type="transmembrane region" description="Helical" evidence="12">
    <location>
        <begin position="146"/>
        <end position="170"/>
    </location>
</feature>
<feature type="domain" description="Cation/H+ exchanger transmembrane" evidence="13">
    <location>
        <begin position="162"/>
        <end position="541"/>
    </location>
</feature>
<dbReference type="InterPro" id="IPR057290">
    <property type="entry name" value="CHX17_C"/>
</dbReference>
<dbReference type="PANTHER" id="PTHR32468:SF86">
    <property type="entry name" value="OS11G0123600 PROTEIN"/>
    <property type="match status" value="1"/>
</dbReference>
<evidence type="ECO:0000256" key="7">
    <source>
        <dbReference type="ARBA" id="ARBA00022958"/>
    </source>
</evidence>
<evidence type="ECO:0008006" key="18">
    <source>
        <dbReference type="Google" id="ProtNLM"/>
    </source>
</evidence>
<dbReference type="Pfam" id="PF23256">
    <property type="entry name" value="CHX17_2nd"/>
    <property type="match status" value="1"/>
</dbReference>
<dbReference type="GO" id="GO:0015297">
    <property type="term" value="F:antiporter activity"/>
    <property type="evidence" value="ECO:0007669"/>
    <property type="project" value="InterPro"/>
</dbReference>
<evidence type="ECO:0000313" key="17">
    <source>
        <dbReference type="Proteomes" id="UP001055439"/>
    </source>
</evidence>
<dbReference type="Pfam" id="PF00999">
    <property type="entry name" value="Na_H_Exchanger"/>
    <property type="match status" value="1"/>
</dbReference>
<evidence type="ECO:0000256" key="11">
    <source>
        <dbReference type="ARBA" id="ARBA00038341"/>
    </source>
</evidence>
<gene>
    <name evidence="16" type="ORF">MUK42_32991</name>
</gene>
<feature type="transmembrane region" description="Helical" evidence="12">
    <location>
        <begin position="493"/>
        <end position="510"/>
    </location>
</feature>